<dbReference type="Proteomes" id="UP000782241">
    <property type="component" value="Unassembled WGS sequence"/>
</dbReference>
<comment type="caution">
    <text evidence="1">The sequence shown here is derived from an EMBL/GenBank/DDBJ whole genome shotgun (WGS) entry which is preliminary data.</text>
</comment>
<evidence type="ECO:0000313" key="2">
    <source>
        <dbReference type="Proteomes" id="UP000782241"/>
    </source>
</evidence>
<protein>
    <recommendedName>
        <fullName evidence="3">BTB domain-containing protein</fullName>
    </recommendedName>
</protein>
<reference evidence="1" key="1">
    <citation type="submission" date="2021-04" db="EMBL/GenBank/DDBJ databases">
        <title>Draft genome of Fusarium avenaceum strain F156N33, isolated from an atmospheric sample in Virginia.</title>
        <authorList>
            <person name="Yang S."/>
            <person name="Vinatzer B.A."/>
            <person name="Coleman J."/>
        </authorList>
    </citation>
    <scope>NUCLEOTIDE SEQUENCE</scope>
    <source>
        <strain evidence="1">F156N33</strain>
    </source>
</reference>
<sequence>MATTAVQIDPNGDTILTLLIKKSPTINFGTLFKTEPTTEQPEEKQFLCSQKHLTLASRRASKIFSSNFKEASKEDDGFYHWKFGDLFDAEAFELVLKIIHGKTRNIPRTVSLDLLAAVASIVDDLECHDTVAFFSQGWILAYEDITPASTKTLAQLILASFVFEHARIFKTASMLAIINSRGTVSSYDLPIRVAIMGK</sequence>
<organism evidence="1 2">
    <name type="scientific">Fusarium avenaceum</name>
    <dbReference type="NCBI Taxonomy" id="40199"/>
    <lineage>
        <taxon>Eukaryota</taxon>
        <taxon>Fungi</taxon>
        <taxon>Dikarya</taxon>
        <taxon>Ascomycota</taxon>
        <taxon>Pezizomycotina</taxon>
        <taxon>Sordariomycetes</taxon>
        <taxon>Hypocreomycetidae</taxon>
        <taxon>Hypocreales</taxon>
        <taxon>Nectriaceae</taxon>
        <taxon>Fusarium</taxon>
        <taxon>Fusarium tricinctum species complex</taxon>
    </lineage>
</organism>
<keyword evidence="2" id="KW-1185">Reference proteome</keyword>
<evidence type="ECO:0008006" key="3">
    <source>
        <dbReference type="Google" id="ProtNLM"/>
    </source>
</evidence>
<name>A0A9P7GWW7_9HYPO</name>
<proteinExistence type="predicted"/>
<dbReference type="EMBL" id="JAGPUO010000016">
    <property type="protein sequence ID" value="KAG5657649.1"/>
    <property type="molecule type" value="Genomic_DNA"/>
</dbReference>
<gene>
    <name evidence="1" type="ORF">KAF25_007682</name>
</gene>
<evidence type="ECO:0000313" key="1">
    <source>
        <dbReference type="EMBL" id="KAG5657649.1"/>
    </source>
</evidence>
<dbReference type="AlphaFoldDB" id="A0A9P7GWW7"/>
<accession>A0A9P7GWW7</accession>